<feature type="region of interest" description="Disordered" evidence="1">
    <location>
        <begin position="130"/>
        <end position="151"/>
    </location>
</feature>
<comment type="caution">
    <text evidence="2">The sequence shown here is derived from an EMBL/GenBank/DDBJ whole genome shotgun (WGS) entry which is preliminary data.</text>
</comment>
<sequence>MGRTPQPAALKLIKGRAPGKDSAGREVNSGPAFKRLPPEAPEWLSDEARAEWDRVLPGLARLDLLKPEDGAALAAYCEAWATFREATETVQREGLTTDAKQGTLPHPAVGIARAAGRELRAWAGHFGLTPSTEQALARGSENEPDPDNPFG</sequence>
<proteinExistence type="predicted"/>
<feature type="compositionally biased region" description="Acidic residues" evidence="1">
    <location>
        <begin position="142"/>
        <end position="151"/>
    </location>
</feature>
<name>A0ABX0ZIL3_9ACTN</name>
<evidence type="ECO:0000313" key="2">
    <source>
        <dbReference type="EMBL" id="NJP42282.1"/>
    </source>
</evidence>
<reference evidence="2 3" key="1">
    <citation type="submission" date="2020-03" db="EMBL/GenBank/DDBJ databases">
        <title>WGS of actinomycetes isolated from Thailand.</title>
        <authorList>
            <person name="Thawai C."/>
        </authorList>
    </citation>
    <scope>NUCLEOTIDE SEQUENCE [LARGE SCALE GENOMIC DNA]</scope>
    <source>
        <strain evidence="2 3">PRB2-1</strain>
    </source>
</reference>
<keyword evidence="3" id="KW-1185">Reference proteome</keyword>
<dbReference type="InterPro" id="IPR006448">
    <property type="entry name" value="Phage_term_ssu_P27"/>
</dbReference>
<gene>
    <name evidence="2" type="ORF">HCN08_02455</name>
</gene>
<organism evidence="2 3">
    <name type="scientific">Actinacidiphila epipremni</name>
    <dbReference type="NCBI Taxonomy" id="2053013"/>
    <lineage>
        <taxon>Bacteria</taxon>
        <taxon>Bacillati</taxon>
        <taxon>Actinomycetota</taxon>
        <taxon>Actinomycetes</taxon>
        <taxon>Kitasatosporales</taxon>
        <taxon>Streptomycetaceae</taxon>
        <taxon>Actinacidiphila</taxon>
    </lineage>
</organism>
<dbReference type="EMBL" id="JAATEJ010000001">
    <property type="protein sequence ID" value="NJP42282.1"/>
    <property type="molecule type" value="Genomic_DNA"/>
</dbReference>
<evidence type="ECO:0000256" key="1">
    <source>
        <dbReference type="SAM" id="MobiDB-lite"/>
    </source>
</evidence>
<accession>A0ABX0ZIL3</accession>
<dbReference type="Pfam" id="PF05119">
    <property type="entry name" value="Terminase_4"/>
    <property type="match status" value="1"/>
</dbReference>
<dbReference type="RefSeq" id="WP_167981115.1">
    <property type="nucleotide sequence ID" value="NZ_JAATEJ010000001.1"/>
</dbReference>
<dbReference type="Proteomes" id="UP000734511">
    <property type="component" value="Unassembled WGS sequence"/>
</dbReference>
<evidence type="ECO:0000313" key="3">
    <source>
        <dbReference type="Proteomes" id="UP000734511"/>
    </source>
</evidence>
<protein>
    <submittedName>
        <fullName evidence="2">Phage terminase small subunit P27 family</fullName>
    </submittedName>
</protein>
<dbReference type="NCBIfam" id="TIGR01558">
    <property type="entry name" value="sm_term_P27"/>
    <property type="match status" value="1"/>
</dbReference>
<feature type="region of interest" description="Disordered" evidence="1">
    <location>
        <begin position="1"/>
        <end position="40"/>
    </location>
</feature>